<dbReference type="Gene3D" id="3.30.160.20">
    <property type="match status" value="1"/>
</dbReference>
<feature type="domain" description="Prokaryotic-type class I peptide chain release factors" evidence="3">
    <location>
        <begin position="21"/>
        <end position="37"/>
    </location>
</feature>
<dbReference type="RefSeq" id="WP_376919043.1">
    <property type="nucleotide sequence ID" value="NZ_JBHRSW010000006.1"/>
</dbReference>
<dbReference type="GO" id="GO:0004045">
    <property type="term" value="F:peptidyl-tRNA hydrolase activity"/>
    <property type="evidence" value="ECO:0007669"/>
    <property type="project" value="UniProtKB-EC"/>
</dbReference>
<evidence type="ECO:0000313" key="4">
    <source>
        <dbReference type="EMBL" id="MFC3120901.1"/>
    </source>
</evidence>
<keyword evidence="4" id="KW-0378">Hydrolase</keyword>
<evidence type="ECO:0000256" key="1">
    <source>
        <dbReference type="ARBA" id="ARBA00010835"/>
    </source>
</evidence>
<dbReference type="PANTHER" id="PTHR47814">
    <property type="entry name" value="PEPTIDYL-TRNA HYDROLASE ARFB"/>
    <property type="match status" value="1"/>
</dbReference>
<dbReference type="SUPFAM" id="SSF75620">
    <property type="entry name" value="Release factor"/>
    <property type="match status" value="1"/>
</dbReference>
<sequence>MIEIGHNIHISEDEIQLSAIRAMGSGGQNVNKVSSAIHLRFNIQNSSLDEKYKNRLLALQDKRISKEGDIVIKAQSYRTQEKNRIDAIERLKQVILSVTKELKARKATRPSLSAKRKRLDSKKRDGKTKALRRKVDY</sequence>
<accession>A0ABV7FNA8</accession>
<dbReference type="EC" id="3.1.1.29" evidence="4"/>
<evidence type="ECO:0000313" key="5">
    <source>
        <dbReference type="Proteomes" id="UP001595478"/>
    </source>
</evidence>
<dbReference type="Proteomes" id="UP001595478">
    <property type="component" value="Unassembled WGS sequence"/>
</dbReference>
<name>A0ABV7FNA8_9ALTE</name>
<protein>
    <submittedName>
        <fullName evidence="4">Alternative ribosome rescue aminoacyl-tRNA hydrolase ArfB</fullName>
        <ecNumber evidence="4">3.1.1.29</ecNumber>
    </submittedName>
</protein>
<comment type="caution">
    <text evidence="4">The sequence shown here is derived from an EMBL/GenBank/DDBJ whole genome shotgun (WGS) entry which is preliminary data.</text>
</comment>
<evidence type="ECO:0000259" key="3">
    <source>
        <dbReference type="PROSITE" id="PS00745"/>
    </source>
</evidence>
<dbReference type="EMBL" id="JBHRSW010000006">
    <property type="protein sequence ID" value="MFC3120901.1"/>
    <property type="molecule type" value="Genomic_DNA"/>
</dbReference>
<dbReference type="NCBIfam" id="NF006718">
    <property type="entry name" value="PRK09256.1"/>
    <property type="match status" value="1"/>
</dbReference>
<feature type="region of interest" description="Disordered" evidence="2">
    <location>
        <begin position="106"/>
        <end position="137"/>
    </location>
</feature>
<keyword evidence="5" id="KW-1185">Reference proteome</keyword>
<gene>
    <name evidence="4" type="primary">arfB</name>
    <name evidence="4" type="ORF">ACFOHL_04675</name>
</gene>
<evidence type="ECO:0000256" key="2">
    <source>
        <dbReference type="SAM" id="MobiDB-lite"/>
    </source>
</evidence>
<proteinExistence type="inferred from homology"/>
<reference evidence="5" key="1">
    <citation type="journal article" date="2019" name="Int. J. Syst. Evol. Microbiol.">
        <title>The Global Catalogue of Microorganisms (GCM) 10K type strain sequencing project: providing services to taxonomists for standard genome sequencing and annotation.</title>
        <authorList>
            <consortium name="The Broad Institute Genomics Platform"/>
            <consortium name="The Broad Institute Genome Sequencing Center for Infectious Disease"/>
            <person name="Wu L."/>
            <person name="Ma J."/>
        </authorList>
    </citation>
    <scope>NUCLEOTIDE SEQUENCE [LARGE SCALE GENOMIC DNA]</scope>
    <source>
        <strain evidence="5">KCTC 52473</strain>
    </source>
</reference>
<comment type="similarity">
    <text evidence="1">Belongs to the prokaryotic/mitochondrial release factor family.</text>
</comment>
<dbReference type="PANTHER" id="PTHR47814:SF1">
    <property type="entry name" value="PEPTIDYL-TRNA HYDROLASE ARFB"/>
    <property type="match status" value="1"/>
</dbReference>
<dbReference type="InterPro" id="IPR000352">
    <property type="entry name" value="Pep_chain_release_fac_I"/>
</dbReference>
<dbReference type="PROSITE" id="PS00745">
    <property type="entry name" value="RF_PROK_I"/>
    <property type="match status" value="1"/>
</dbReference>
<dbReference type="Pfam" id="PF00472">
    <property type="entry name" value="RF-1"/>
    <property type="match status" value="1"/>
</dbReference>
<dbReference type="InterPro" id="IPR045853">
    <property type="entry name" value="Pep_chain_release_fac_I_sf"/>
</dbReference>
<organism evidence="4 5">
    <name type="scientific">Agaribacter flavus</name>
    <dbReference type="NCBI Taxonomy" id="1902781"/>
    <lineage>
        <taxon>Bacteria</taxon>
        <taxon>Pseudomonadati</taxon>
        <taxon>Pseudomonadota</taxon>
        <taxon>Gammaproteobacteria</taxon>
        <taxon>Alteromonadales</taxon>
        <taxon>Alteromonadaceae</taxon>
        <taxon>Agaribacter</taxon>
    </lineage>
</organism>